<dbReference type="STRING" id="870242.cpu_06580"/>
<dbReference type="RefSeq" id="WP_075858624.1">
    <property type="nucleotide sequence ID" value="NZ_BDJK01000009.1"/>
</dbReference>
<dbReference type="Proteomes" id="UP000187485">
    <property type="component" value="Unassembled WGS sequence"/>
</dbReference>
<organism evidence="1 2">
    <name type="scientific">Carboxydothermus pertinax</name>
    <dbReference type="NCBI Taxonomy" id="870242"/>
    <lineage>
        <taxon>Bacteria</taxon>
        <taxon>Bacillati</taxon>
        <taxon>Bacillota</taxon>
        <taxon>Clostridia</taxon>
        <taxon>Thermoanaerobacterales</taxon>
        <taxon>Thermoanaerobacteraceae</taxon>
        <taxon>Carboxydothermus</taxon>
    </lineage>
</organism>
<sequence>MNTDKFEKGFFEGKRLGYTEGFAEGFEAGYERGLVEGKALGFNDGSLSILTMEEHKLWHEFLTLMKKYGNEITINGPKSLEVKMLLKKLGITLRE</sequence>
<gene>
    <name evidence="1" type="ORF">cpu_06580</name>
</gene>
<proteinExistence type="predicted"/>
<dbReference type="EMBL" id="BDJK01000009">
    <property type="protein sequence ID" value="GAV22148.1"/>
    <property type="molecule type" value="Genomic_DNA"/>
</dbReference>
<reference evidence="2" key="1">
    <citation type="submission" date="2016-12" db="EMBL/GenBank/DDBJ databases">
        <title>Draft Genome Sequences od Carboxydothermus pertinax and islandicus, Hydrogenogenic Carboxydotrophic Bacteria.</title>
        <authorList>
            <person name="Fukuyama Y."/>
            <person name="Ohmae K."/>
            <person name="Yoneda Y."/>
            <person name="Yoshida T."/>
            <person name="Sako Y."/>
        </authorList>
    </citation>
    <scope>NUCLEOTIDE SEQUENCE [LARGE SCALE GENOMIC DNA]</scope>
    <source>
        <strain evidence="2">Ug1</strain>
    </source>
</reference>
<keyword evidence="2" id="KW-1185">Reference proteome</keyword>
<dbReference type="AlphaFoldDB" id="A0A1L8CT97"/>
<evidence type="ECO:0008006" key="3">
    <source>
        <dbReference type="Google" id="ProtNLM"/>
    </source>
</evidence>
<protein>
    <recommendedName>
        <fullName evidence="3">Essential protein Yae1 N-terminal domain-containing protein</fullName>
    </recommendedName>
</protein>
<accession>A0A1L8CT97</accession>
<dbReference type="OrthoDB" id="1726550at2"/>
<evidence type="ECO:0000313" key="2">
    <source>
        <dbReference type="Proteomes" id="UP000187485"/>
    </source>
</evidence>
<name>A0A1L8CT97_9THEO</name>
<comment type="caution">
    <text evidence="1">The sequence shown here is derived from an EMBL/GenBank/DDBJ whole genome shotgun (WGS) entry which is preliminary data.</text>
</comment>
<evidence type="ECO:0000313" key="1">
    <source>
        <dbReference type="EMBL" id="GAV22148.1"/>
    </source>
</evidence>